<dbReference type="InterPro" id="IPR041183">
    <property type="entry name" value="Cyclophilin-like"/>
</dbReference>
<dbReference type="RefSeq" id="WP_216559081.1">
    <property type="nucleotide sequence ID" value="NZ_JAHLQN010000001.1"/>
</dbReference>
<dbReference type="EMBL" id="JAHLQN010000001">
    <property type="protein sequence ID" value="MBU5626114.1"/>
    <property type="molecule type" value="Genomic_DNA"/>
</dbReference>
<dbReference type="Pfam" id="PF18050">
    <property type="entry name" value="Cyclophil_like2"/>
    <property type="match status" value="1"/>
</dbReference>
<feature type="domain" description="Flavodoxin-like" evidence="2">
    <location>
        <begin position="92"/>
        <end position="235"/>
    </location>
</feature>
<accession>A0ABS6F759</accession>
<organism evidence="4 5">
    <name type="scientific">Dysosmobacter acutus</name>
    <dbReference type="NCBI Taxonomy" id="2841504"/>
    <lineage>
        <taxon>Bacteria</taxon>
        <taxon>Bacillati</taxon>
        <taxon>Bacillota</taxon>
        <taxon>Clostridia</taxon>
        <taxon>Eubacteriales</taxon>
        <taxon>Oscillospiraceae</taxon>
        <taxon>Dysosmobacter</taxon>
    </lineage>
</organism>
<reference evidence="4 5" key="1">
    <citation type="submission" date="2021-06" db="EMBL/GenBank/DDBJ databases">
        <authorList>
            <person name="Sun Q."/>
            <person name="Li D."/>
        </authorList>
    </citation>
    <scope>NUCLEOTIDE SEQUENCE [LARGE SCALE GENOMIC DNA]</scope>
    <source>
        <strain evidence="4 5">MSJ-2</strain>
    </source>
</reference>
<keyword evidence="5" id="KW-1185">Reference proteome</keyword>
<sequence length="363" mass="39559">MKKIMRRAACGVLATAMLWFLSACGNETEPVQTPEAPLSTPQDTVQLPPQTADTTVYHDQQKILIAYFSLWENAPWDEDTDANTSASVVVDGDSAVGTTAYVARMIQEAAGGDLHPIVAAEPYPADFQAVVDTNHSESSREISDTVENMDQYDTVFIGYPVWATTLPQAVRTFLTSYDFSGKTVIPFCTHDGYGAGRSFSNVAELAAGSTPRDGLVLAATEAPEAREAVESWLDELGLNSTTPAEETAIRITVEGQSLESILYDSPMAAEFLAQLPQTITMSNYGGREVYGGIDIAITPVEEGQYRFDNGDITYCPANNTAAIFYAQTDRPNLTMEVYPIGRVTSDLRIFPDLPSRVDITFER</sequence>
<evidence type="ECO:0000313" key="5">
    <source>
        <dbReference type="Proteomes" id="UP000787672"/>
    </source>
</evidence>
<evidence type="ECO:0000259" key="3">
    <source>
        <dbReference type="Pfam" id="PF18050"/>
    </source>
</evidence>
<proteinExistence type="predicted"/>
<dbReference type="Pfam" id="PF12682">
    <property type="entry name" value="Flavodoxin_4"/>
    <property type="match status" value="1"/>
</dbReference>
<feature type="chain" id="PRO_5046660796" description="Flavodoxin-like domain-containing protein" evidence="1">
    <location>
        <begin position="26"/>
        <end position="363"/>
    </location>
</feature>
<comment type="caution">
    <text evidence="4">The sequence shown here is derived from an EMBL/GenBank/DDBJ whole genome shotgun (WGS) entry which is preliminary data.</text>
</comment>
<feature type="domain" description="Cyclophilin-like" evidence="3">
    <location>
        <begin position="251"/>
        <end position="362"/>
    </location>
</feature>
<gene>
    <name evidence="4" type="ORF">KQI82_04155</name>
</gene>
<evidence type="ECO:0000259" key="2">
    <source>
        <dbReference type="Pfam" id="PF12682"/>
    </source>
</evidence>
<evidence type="ECO:0000313" key="4">
    <source>
        <dbReference type="EMBL" id="MBU5626114.1"/>
    </source>
</evidence>
<evidence type="ECO:0000256" key="1">
    <source>
        <dbReference type="SAM" id="SignalP"/>
    </source>
</evidence>
<dbReference type="PROSITE" id="PS51257">
    <property type="entry name" value="PROKAR_LIPOPROTEIN"/>
    <property type="match status" value="1"/>
</dbReference>
<dbReference type="InterPro" id="IPR008254">
    <property type="entry name" value="Flavodoxin/NO_synth"/>
</dbReference>
<evidence type="ECO:0008006" key="6">
    <source>
        <dbReference type="Google" id="ProtNLM"/>
    </source>
</evidence>
<keyword evidence="1" id="KW-0732">Signal</keyword>
<dbReference type="PANTHER" id="PTHR39201:SF1">
    <property type="entry name" value="FLAVODOXIN-LIKE DOMAIN-CONTAINING PROTEIN"/>
    <property type="match status" value="1"/>
</dbReference>
<dbReference type="PANTHER" id="PTHR39201">
    <property type="entry name" value="EXPORTED PROTEIN-RELATED"/>
    <property type="match status" value="1"/>
</dbReference>
<name>A0ABS6F759_9FIRM</name>
<dbReference type="Proteomes" id="UP000787672">
    <property type="component" value="Unassembled WGS sequence"/>
</dbReference>
<feature type="signal peptide" evidence="1">
    <location>
        <begin position="1"/>
        <end position="25"/>
    </location>
</feature>
<protein>
    <recommendedName>
        <fullName evidence="6">Flavodoxin-like domain-containing protein</fullName>
    </recommendedName>
</protein>